<keyword evidence="3" id="KW-1185">Reference proteome</keyword>
<feature type="region of interest" description="Disordered" evidence="1">
    <location>
        <begin position="115"/>
        <end position="144"/>
    </location>
</feature>
<evidence type="ECO:0000256" key="1">
    <source>
        <dbReference type="SAM" id="MobiDB-lite"/>
    </source>
</evidence>
<evidence type="ECO:0000313" key="2">
    <source>
        <dbReference type="EMBL" id="GAA4031401.1"/>
    </source>
</evidence>
<protein>
    <submittedName>
        <fullName evidence="2">Uncharacterized protein</fullName>
    </submittedName>
</protein>
<dbReference type="Proteomes" id="UP001501469">
    <property type="component" value="Unassembled WGS sequence"/>
</dbReference>
<proteinExistence type="predicted"/>
<evidence type="ECO:0000313" key="3">
    <source>
        <dbReference type="Proteomes" id="UP001501469"/>
    </source>
</evidence>
<dbReference type="RefSeq" id="WP_345052243.1">
    <property type="nucleotide sequence ID" value="NZ_BAABDK010000012.1"/>
</dbReference>
<organism evidence="2 3">
    <name type="scientific">Hymenobacter glaciei</name>
    <dbReference type="NCBI Taxonomy" id="877209"/>
    <lineage>
        <taxon>Bacteria</taxon>
        <taxon>Pseudomonadati</taxon>
        <taxon>Bacteroidota</taxon>
        <taxon>Cytophagia</taxon>
        <taxon>Cytophagales</taxon>
        <taxon>Hymenobacteraceae</taxon>
        <taxon>Hymenobacter</taxon>
    </lineage>
</organism>
<comment type="caution">
    <text evidence="2">The sequence shown here is derived from an EMBL/GenBank/DDBJ whole genome shotgun (WGS) entry which is preliminary data.</text>
</comment>
<sequence>MGTPSNAAEIQIAKTLQAGHSLTVRWDCGGDESFVYTRLNDQELQTDYEAENDLSFLLDQYLTDRLELPGVGEFSMEGTGRIFLEGADVIIDYKSEAFSDDSWMLDMTDAQLAEMGLTRPEPPSPDDEESDNYPPDEGMSEQYTGRMVLFQV</sequence>
<gene>
    <name evidence="2" type="ORF">GCM10022409_14530</name>
</gene>
<reference evidence="3" key="1">
    <citation type="journal article" date="2019" name="Int. J. Syst. Evol. Microbiol.">
        <title>The Global Catalogue of Microorganisms (GCM) 10K type strain sequencing project: providing services to taxonomists for standard genome sequencing and annotation.</title>
        <authorList>
            <consortium name="The Broad Institute Genomics Platform"/>
            <consortium name="The Broad Institute Genome Sequencing Center for Infectious Disease"/>
            <person name="Wu L."/>
            <person name="Ma J."/>
        </authorList>
    </citation>
    <scope>NUCLEOTIDE SEQUENCE [LARGE SCALE GENOMIC DNA]</scope>
    <source>
        <strain evidence="3">JCM 17225</strain>
    </source>
</reference>
<accession>A0ABP7TUW4</accession>
<name>A0ABP7TUW4_9BACT</name>
<dbReference type="EMBL" id="BAABDK010000012">
    <property type="protein sequence ID" value="GAA4031401.1"/>
    <property type="molecule type" value="Genomic_DNA"/>
</dbReference>